<proteinExistence type="predicted"/>
<dbReference type="EMBL" id="JAJLJH010000002">
    <property type="protein sequence ID" value="MCK9686189.1"/>
    <property type="molecule type" value="Genomic_DNA"/>
</dbReference>
<feature type="signal peptide" evidence="1">
    <location>
        <begin position="1"/>
        <end position="25"/>
    </location>
</feature>
<evidence type="ECO:0000256" key="1">
    <source>
        <dbReference type="SAM" id="SignalP"/>
    </source>
</evidence>
<sequence>MKSIKILALAAAAVVLPGCSIISPAPVIELAKATGAVAVSAISHGPSSARNTVYHEHAALDAVCVEYNPLTPDPDIAPALQAELRNHEIDSRIYEEGGAPSSCKFRVTYTADIEWDTPPFGTGYKSYIRDATLTLRDENGTVLSSSAYALDGAFQMGKWSTSRSKLAPVVTALVTGFDH</sequence>
<gene>
    <name evidence="2" type="ORF">LPC04_10780</name>
</gene>
<keyword evidence="2" id="KW-0131">Cell cycle</keyword>
<dbReference type="Proteomes" id="UP001139353">
    <property type="component" value="Unassembled WGS sequence"/>
</dbReference>
<keyword evidence="1" id="KW-0732">Signal</keyword>
<name>A0A9X1YH31_9BURK</name>
<dbReference type="GO" id="GO:0051301">
    <property type="term" value="P:cell division"/>
    <property type="evidence" value="ECO:0007669"/>
    <property type="project" value="UniProtKB-KW"/>
</dbReference>
<accession>A0A9X1YH31</accession>
<organism evidence="2 3">
    <name type="scientific">Scleromatobacter humisilvae</name>
    <dbReference type="NCBI Taxonomy" id="2897159"/>
    <lineage>
        <taxon>Bacteria</taxon>
        <taxon>Pseudomonadati</taxon>
        <taxon>Pseudomonadota</taxon>
        <taxon>Betaproteobacteria</taxon>
        <taxon>Burkholderiales</taxon>
        <taxon>Sphaerotilaceae</taxon>
        <taxon>Scleromatobacter</taxon>
    </lineage>
</organism>
<protein>
    <submittedName>
        <fullName evidence="2">Cell division protein FtsI</fullName>
    </submittedName>
</protein>
<comment type="caution">
    <text evidence="2">The sequence shown here is derived from an EMBL/GenBank/DDBJ whole genome shotgun (WGS) entry which is preliminary data.</text>
</comment>
<keyword evidence="3" id="KW-1185">Reference proteome</keyword>
<evidence type="ECO:0000313" key="2">
    <source>
        <dbReference type="EMBL" id="MCK9686189.1"/>
    </source>
</evidence>
<dbReference type="AlphaFoldDB" id="A0A9X1YH31"/>
<evidence type="ECO:0000313" key="3">
    <source>
        <dbReference type="Proteomes" id="UP001139353"/>
    </source>
</evidence>
<feature type="chain" id="PRO_5040726895" evidence="1">
    <location>
        <begin position="26"/>
        <end position="179"/>
    </location>
</feature>
<dbReference type="RefSeq" id="WP_275682220.1">
    <property type="nucleotide sequence ID" value="NZ_JAJLJH010000002.1"/>
</dbReference>
<keyword evidence="2" id="KW-0132">Cell division</keyword>
<reference evidence="2" key="1">
    <citation type="submission" date="2021-11" db="EMBL/GenBank/DDBJ databases">
        <title>BS-T2-15 a new species belonging to the Comamonadaceae family isolated from the soil of a French oak forest.</title>
        <authorList>
            <person name="Mieszkin S."/>
            <person name="Alain K."/>
        </authorList>
    </citation>
    <scope>NUCLEOTIDE SEQUENCE</scope>
    <source>
        <strain evidence="2">BS-T2-15</strain>
    </source>
</reference>